<dbReference type="PANTHER" id="PTHR43798:SF33">
    <property type="entry name" value="HYDROLASE, PUTATIVE (AFU_ORTHOLOGUE AFUA_2G14860)-RELATED"/>
    <property type="match status" value="1"/>
</dbReference>
<evidence type="ECO:0000313" key="2">
    <source>
        <dbReference type="EMBL" id="SDR93563.1"/>
    </source>
</evidence>
<dbReference type="STRING" id="797277.SAMN05216198_0801"/>
<proteinExistence type="predicted"/>
<organism evidence="2 3">
    <name type="scientific">Halopseudomonas litoralis</name>
    <dbReference type="NCBI Taxonomy" id="797277"/>
    <lineage>
        <taxon>Bacteria</taxon>
        <taxon>Pseudomonadati</taxon>
        <taxon>Pseudomonadota</taxon>
        <taxon>Gammaproteobacteria</taxon>
        <taxon>Pseudomonadales</taxon>
        <taxon>Pseudomonadaceae</taxon>
        <taxon>Halopseudomonas</taxon>
    </lineage>
</organism>
<keyword evidence="3" id="KW-1185">Reference proteome</keyword>
<dbReference type="InterPro" id="IPR000073">
    <property type="entry name" value="AB_hydrolase_1"/>
</dbReference>
<dbReference type="InterPro" id="IPR050266">
    <property type="entry name" value="AB_hydrolase_sf"/>
</dbReference>
<dbReference type="PANTHER" id="PTHR43798">
    <property type="entry name" value="MONOACYLGLYCEROL LIPASE"/>
    <property type="match status" value="1"/>
</dbReference>
<dbReference type="Pfam" id="PF12697">
    <property type="entry name" value="Abhydrolase_6"/>
    <property type="match status" value="1"/>
</dbReference>
<dbReference type="AlphaFoldDB" id="A0A1H1N3D5"/>
<dbReference type="Gene3D" id="3.40.50.1820">
    <property type="entry name" value="alpha/beta hydrolase"/>
    <property type="match status" value="1"/>
</dbReference>
<feature type="domain" description="AB hydrolase-1" evidence="1">
    <location>
        <begin position="70"/>
        <end position="318"/>
    </location>
</feature>
<dbReference type="GO" id="GO:0016020">
    <property type="term" value="C:membrane"/>
    <property type="evidence" value="ECO:0007669"/>
    <property type="project" value="TreeGrafter"/>
</dbReference>
<evidence type="ECO:0000313" key="3">
    <source>
        <dbReference type="Proteomes" id="UP000243426"/>
    </source>
</evidence>
<evidence type="ECO:0000259" key="1">
    <source>
        <dbReference type="Pfam" id="PF12697"/>
    </source>
</evidence>
<dbReference type="InterPro" id="IPR029058">
    <property type="entry name" value="AB_hydrolase_fold"/>
</dbReference>
<protein>
    <submittedName>
        <fullName evidence="2">Pimeloyl-ACP methyl ester carboxylesterase</fullName>
    </submittedName>
</protein>
<dbReference type="SUPFAM" id="SSF53474">
    <property type="entry name" value="alpha/beta-Hydrolases"/>
    <property type="match status" value="1"/>
</dbReference>
<accession>A0A1H1N3D5</accession>
<dbReference type="Proteomes" id="UP000243426">
    <property type="component" value="Chromosome I"/>
</dbReference>
<name>A0A1H1N3D5_9GAMM</name>
<sequence>MLLPRLGGAIYSINKRSGSLTGRDSRNRLVHPVSASGVLMTLLPWSHLCSAGFTLRGWHTLPSGKPLLHFIHGNGFCCRTYEPMLALLAEHFDLWLCDMQGHGDSDHGGTFVGWNRSAELAVEAFVAGKVIFGQVPRYALGHSFGGVMTSLMLAAHPQMFQRAVLLDPVLFPQLEMLKRGLLGSLVRNPLAEGTRKRRSQWPDRQSAFDKLQGRGIFQGWAEAGLRAHIAHALRDEPGQGVVLKCAPTREAEIFESAPRGLWRAVRRIQTPVRLIHGDRTYPFVRQSAERLAASNPHVTVDQLPGGHCFMQEDPEPAAQRVVKFLLSQ</sequence>
<dbReference type="EMBL" id="LT629748">
    <property type="protein sequence ID" value="SDR93563.1"/>
    <property type="molecule type" value="Genomic_DNA"/>
</dbReference>
<gene>
    <name evidence="2" type="ORF">SAMN05216198_0801</name>
</gene>
<reference evidence="3" key="1">
    <citation type="submission" date="2016-10" db="EMBL/GenBank/DDBJ databases">
        <authorList>
            <person name="Varghese N."/>
            <person name="Submissions S."/>
        </authorList>
    </citation>
    <scope>NUCLEOTIDE SEQUENCE [LARGE SCALE GENOMIC DNA]</scope>
    <source>
        <strain evidence="3">2SM5</strain>
    </source>
</reference>